<dbReference type="Proteomes" id="UP000076503">
    <property type="component" value="Unassembled WGS sequence"/>
</dbReference>
<dbReference type="InterPro" id="IPR010767">
    <property type="entry name" value="Phage_CGC-2007_Cje0229"/>
</dbReference>
<gene>
    <name evidence="1" type="ORF">N476_09775</name>
</gene>
<dbReference type="PATRIC" id="fig|1365251.3.peg.886"/>
<name>A0A167FRS9_9GAMM</name>
<sequence>MGTLNIKPVLNSHSNKLKNAYELVEDFSYEINGNVRWVPRFFQYDGASIPIAAYYLVGTPFNPRYMQAALVHDWLYHTHEVSRSDADNLFYVMLCESGVRTSTALIMKFAVDKFGASYWRNNDDDLAYKQELEDRIRADGRSPSVYGL</sequence>
<evidence type="ECO:0000313" key="2">
    <source>
        <dbReference type="Proteomes" id="UP000076503"/>
    </source>
</evidence>
<dbReference type="AlphaFoldDB" id="A0A167FRS9"/>
<evidence type="ECO:0000313" key="1">
    <source>
        <dbReference type="EMBL" id="KZN52712.1"/>
    </source>
</evidence>
<reference evidence="1 2" key="1">
    <citation type="submission" date="2013-07" db="EMBL/GenBank/DDBJ databases">
        <title>Comparative Genomic and Metabolomic Analysis of Twelve Strains of Pseudoalteromonas luteoviolacea.</title>
        <authorList>
            <person name="Vynne N.G."/>
            <person name="Mansson M."/>
            <person name="Gram L."/>
        </authorList>
    </citation>
    <scope>NUCLEOTIDE SEQUENCE [LARGE SCALE GENOMIC DNA]</scope>
    <source>
        <strain evidence="1 2">H33</strain>
    </source>
</reference>
<accession>A0A167FRS9</accession>
<organism evidence="1 2">
    <name type="scientific">Pseudoalteromonas luteoviolacea H33</name>
    <dbReference type="NCBI Taxonomy" id="1365251"/>
    <lineage>
        <taxon>Bacteria</taxon>
        <taxon>Pseudomonadati</taxon>
        <taxon>Pseudomonadota</taxon>
        <taxon>Gammaproteobacteria</taxon>
        <taxon>Alteromonadales</taxon>
        <taxon>Pseudoalteromonadaceae</taxon>
        <taxon>Pseudoalteromonas</taxon>
    </lineage>
</organism>
<comment type="caution">
    <text evidence="1">The sequence shown here is derived from an EMBL/GenBank/DDBJ whole genome shotgun (WGS) entry which is preliminary data.</text>
</comment>
<proteinExistence type="predicted"/>
<evidence type="ECO:0008006" key="3">
    <source>
        <dbReference type="Google" id="ProtNLM"/>
    </source>
</evidence>
<dbReference type="RefSeq" id="WP_063360550.1">
    <property type="nucleotide sequence ID" value="NZ_AUXZ01000060.1"/>
</dbReference>
<protein>
    <recommendedName>
        <fullName evidence="3">DUF1353 domain-containing protein</fullName>
    </recommendedName>
</protein>
<dbReference type="Pfam" id="PF07087">
    <property type="entry name" value="DUF1353"/>
    <property type="match status" value="1"/>
</dbReference>
<dbReference type="EMBL" id="AUXZ01000060">
    <property type="protein sequence ID" value="KZN52712.1"/>
    <property type="molecule type" value="Genomic_DNA"/>
</dbReference>